<dbReference type="Proteomes" id="UP000637578">
    <property type="component" value="Unassembled WGS sequence"/>
</dbReference>
<sequence length="208" mass="22943">MATLDVLTLAEAKDALNLANTTAHDEELPAWITGVSLRLDELVGPVVQRTITAENQDGGGHLIFLEHHPITSITSVTEYDNTTATTLTEETNSTKPTDGFLTDRYSADRTLLSNILRRRSDNADAFFPPGRNNVEITYVAGRFADTASVDERYKRAAALMVINLWRSQQDSTGNVGEFDVPQLIFPTFSVPRAVRELLNGELQDPLPL</sequence>
<evidence type="ECO:0000313" key="1">
    <source>
        <dbReference type="EMBL" id="GGM64102.1"/>
    </source>
</evidence>
<reference evidence="1" key="1">
    <citation type="journal article" date="2014" name="Int. J. Syst. Evol. Microbiol.">
        <title>Complete genome sequence of Corynebacterium casei LMG S-19264T (=DSM 44701T), isolated from a smear-ripened cheese.</title>
        <authorList>
            <consortium name="US DOE Joint Genome Institute (JGI-PGF)"/>
            <person name="Walter F."/>
            <person name="Albersmeier A."/>
            <person name="Kalinowski J."/>
            <person name="Ruckert C."/>
        </authorList>
    </citation>
    <scope>NUCLEOTIDE SEQUENCE</scope>
    <source>
        <strain evidence="1">CGMCC 4.5737</strain>
    </source>
</reference>
<comment type="caution">
    <text evidence="1">The sequence shown here is derived from an EMBL/GenBank/DDBJ whole genome shotgun (WGS) entry which is preliminary data.</text>
</comment>
<reference evidence="1" key="2">
    <citation type="submission" date="2020-09" db="EMBL/GenBank/DDBJ databases">
        <authorList>
            <person name="Sun Q."/>
            <person name="Zhou Y."/>
        </authorList>
    </citation>
    <scope>NUCLEOTIDE SEQUENCE</scope>
    <source>
        <strain evidence="1">CGMCC 4.5737</strain>
    </source>
</reference>
<keyword evidence="2" id="KW-1185">Reference proteome</keyword>
<evidence type="ECO:0000313" key="2">
    <source>
        <dbReference type="Proteomes" id="UP000637578"/>
    </source>
</evidence>
<dbReference type="EMBL" id="BMMK01000018">
    <property type="protein sequence ID" value="GGM64102.1"/>
    <property type="molecule type" value="Genomic_DNA"/>
</dbReference>
<proteinExistence type="predicted"/>
<organism evidence="1 2">
    <name type="scientific">Longimycelium tulufanense</name>
    <dbReference type="NCBI Taxonomy" id="907463"/>
    <lineage>
        <taxon>Bacteria</taxon>
        <taxon>Bacillati</taxon>
        <taxon>Actinomycetota</taxon>
        <taxon>Actinomycetes</taxon>
        <taxon>Pseudonocardiales</taxon>
        <taxon>Pseudonocardiaceae</taxon>
        <taxon>Longimycelium</taxon>
    </lineage>
</organism>
<dbReference type="RefSeq" id="WP_189059581.1">
    <property type="nucleotide sequence ID" value="NZ_BMMK01000018.1"/>
</dbReference>
<accession>A0A8J3CA56</accession>
<dbReference type="AlphaFoldDB" id="A0A8J3CA56"/>
<gene>
    <name evidence="1" type="ORF">GCM10012275_38290</name>
</gene>
<name>A0A8J3CA56_9PSEU</name>
<protein>
    <recommendedName>
        <fullName evidence="3">Phage gp6-like head-tail connector protein</fullName>
    </recommendedName>
</protein>
<evidence type="ECO:0008006" key="3">
    <source>
        <dbReference type="Google" id="ProtNLM"/>
    </source>
</evidence>